<keyword evidence="2" id="KW-0813">Transport</keyword>
<organism evidence="9 10">
    <name type="scientific">Propioniciclava soli</name>
    <dbReference type="NCBI Taxonomy" id="2775081"/>
    <lineage>
        <taxon>Bacteria</taxon>
        <taxon>Bacillati</taxon>
        <taxon>Actinomycetota</taxon>
        <taxon>Actinomycetes</taxon>
        <taxon>Propionibacteriales</taxon>
        <taxon>Propionibacteriaceae</taxon>
        <taxon>Propioniciclava</taxon>
    </lineage>
</organism>
<feature type="region of interest" description="Disordered" evidence="8">
    <location>
        <begin position="99"/>
        <end position="166"/>
    </location>
</feature>
<evidence type="ECO:0000256" key="2">
    <source>
        <dbReference type="ARBA" id="ARBA00022448"/>
    </source>
</evidence>
<evidence type="ECO:0000313" key="10">
    <source>
        <dbReference type="Proteomes" id="UP001434337"/>
    </source>
</evidence>
<feature type="compositionally biased region" description="Low complexity" evidence="8">
    <location>
        <begin position="106"/>
        <end position="129"/>
    </location>
</feature>
<evidence type="ECO:0000313" key="9">
    <source>
        <dbReference type="EMBL" id="WZW97795.1"/>
    </source>
</evidence>
<name>A0ABZ3C4R2_9ACTN</name>
<keyword evidence="6" id="KW-0811">Translocation</keyword>
<dbReference type="Proteomes" id="UP001434337">
    <property type="component" value="Chromosome"/>
</dbReference>
<accession>A0ABZ3C4R2</accession>
<dbReference type="NCBIfam" id="NF002377">
    <property type="entry name" value="PRK01371.1-4"/>
    <property type="match status" value="1"/>
</dbReference>
<dbReference type="Pfam" id="PF02416">
    <property type="entry name" value="TatA_B_E"/>
    <property type="match status" value="1"/>
</dbReference>
<dbReference type="InterPro" id="IPR003369">
    <property type="entry name" value="TatA/B/E"/>
</dbReference>
<dbReference type="RefSeq" id="WP_232548479.1">
    <property type="nucleotide sequence ID" value="NZ_CP115965.1"/>
</dbReference>
<evidence type="ECO:0000256" key="8">
    <source>
        <dbReference type="SAM" id="MobiDB-lite"/>
    </source>
</evidence>
<proteinExistence type="predicted"/>
<keyword evidence="10" id="KW-1185">Reference proteome</keyword>
<dbReference type="PRINTS" id="PR01506">
    <property type="entry name" value="TATBPROTEIN"/>
</dbReference>
<protein>
    <submittedName>
        <fullName evidence="9">Sec-independent translocase</fullName>
    </submittedName>
</protein>
<evidence type="ECO:0000256" key="5">
    <source>
        <dbReference type="ARBA" id="ARBA00022989"/>
    </source>
</evidence>
<keyword evidence="5" id="KW-1133">Transmembrane helix</keyword>
<dbReference type="Gene3D" id="1.20.5.3310">
    <property type="match status" value="1"/>
</dbReference>
<dbReference type="EMBL" id="CP115965">
    <property type="protein sequence ID" value="WZW97795.1"/>
    <property type="molecule type" value="Genomic_DNA"/>
</dbReference>
<gene>
    <name evidence="9" type="ORF">PCC79_12950</name>
</gene>
<reference evidence="9 10" key="1">
    <citation type="journal article" date="2023" name="Environ Microbiome">
        <title>A coral-associated actinobacterium mitigates coral bleaching under heat stress.</title>
        <authorList>
            <person name="Li J."/>
            <person name="Zou Y."/>
            <person name="Li Q."/>
            <person name="Zhang J."/>
            <person name="Bourne D.G."/>
            <person name="Lyu Y."/>
            <person name="Liu C."/>
            <person name="Zhang S."/>
        </authorList>
    </citation>
    <scope>NUCLEOTIDE SEQUENCE [LARGE SCALE GENOMIC DNA]</scope>
    <source>
        <strain evidence="9 10">SCSIO 13291</strain>
    </source>
</reference>
<evidence type="ECO:0000256" key="3">
    <source>
        <dbReference type="ARBA" id="ARBA00022692"/>
    </source>
</evidence>
<evidence type="ECO:0000256" key="6">
    <source>
        <dbReference type="ARBA" id="ARBA00023010"/>
    </source>
</evidence>
<keyword evidence="3" id="KW-0812">Transmembrane</keyword>
<keyword evidence="7" id="KW-0472">Membrane</keyword>
<evidence type="ECO:0000256" key="7">
    <source>
        <dbReference type="ARBA" id="ARBA00023136"/>
    </source>
</evidence>
<sequence length="166" mass="17346">MFDFNIGEIALLVMLAIIVFGPEKLPDLARKAARIIAYLRAVGNDARGQIRKELGPEWDHIDITDLNPRTFVQRHLLSGDEIEDLRAIREDALEAGTLLKDTANEATGSSRKSGRSASAAKAGTASAGASTGGGATAAVLDDPDDHGGGDPAIASPRAVAFDPEAT</sequence>
<evidence type="ECO:0000256" key="1">
    <source>
        <dbReference type="ARBA" id="ARBA00004167"/>
    </source>
</evidence>
<evidence type="ECO:0000256" key="4">
    <source>
        <dbReference type="ARBA" id="ARBA00022927"/>
    </source>
</evidence>
<comment type="subcellular location">
    <subcellularLocation>
        <location evidence="1">Membrane</location>
        <topology evidence="1">Single-pass membrane protein</topology>
    </subcellularLocation>
</comment>
<keyword evidence="4" id="KW-0653">Protein transport</keyword>